<dbReference type="AlphaFoldDB" id="A0AAU2VFW2"/>
<name>A0AAU2VFW2_9ACTN</name>
<organism evidence="1">
    <name type="scientific">Streptomyces sp. NBC_00003</name>
    <dbReference type="NCBI Taxonomy" id="2903608"/>
    <lineage>
        <taxon>Bacteria</taxon>
        <taxon>Bacillati</taxon>
        <taxon>Actinomycetota</taxon>
        <taxon>Actinomycetes</taxon>
        <taxon>Kitasatosporales</taxon>
        <taxon>Streptomycetaceae</taxon>
        <taxon>Streptomyces</taxon>
    </lineage>
</organism>
<evidence type="ECO:0000313" key="1">
    <source>
        <dbReference type="EMBL" id="WTW66237.1"/>
    </source>
</evidence>
<reference evidence="1" key="1">
    <citation type="submission" date="2022-10" db="EMBL/GenBank/DDBJ databases">
        <title>The complete genomes of actinobacterial strains from the NBC collection.</title>
        <authorList>
            <person name="Joergensen T.S."/>
            <person name="Alvarez Arevalo M."/>
            <person name="Sterndorff E.B."/>
            <person name="Faurdal D."/>
            <person name="Vuksanovic O."/>
            <person name="Mourched A.-S."/>
            <person name="Charusanti P."/>
            <person name="Shaw S."/>
            <person name="Blin K."/>
            <person name="Weber T."/>
        </authorList>
    </citation>
    <scope>NUCLEOTIDE SEQUENCE</scope>
    <source>
        <strain evidence="1">NBC_00003</strain>
    </source>
</reference>
<gene>
    <name evidence="1" type="ORF">OG549_39590</name>
</gene>
<protein>
    <submittedName>
        <fullName evidence="1">Uncharacterized protein</fullName>
    </submittedName>
</protein>
<sequence length="81" mass="7926">MGVGALALARDEVGVAGEGVLVESLVLDAGRLDLAFAGLAASGTEGVDARAGESLGGSRGSFPAEWALVVEQKRALGAGSD</sequence>
<proteinExistence type="predicted"/>
<dbReference type="EMBL" id="CP108318">
    <property type="protein sequence ID" value="WTW66237.1"/>
    <property type="molecule type" value="Genomic_DNA"/>
</dbReference>
<accession>A0AAU2VFW2</accession>